<dbReference type="EMBL" id="JAKNRV010000190">
    <property type="protein sequence ID" value="MCK1786248.1"/>
    <property type="molecule type" value="Genomic_DNA"/>
</dbReference>
<reference evidence="1 2" key="1">
    <citation type="submission" date="2022-02" db="EMBL/GenBank/DDBJ databases">
        <title>Comparative genomics of the first Antarctic Pseudomonas spp. capable of biotransforming 2,4,6-Trinitrotoluene.</title>
        <authorList>
            <person name="Cabrera M.A."/>
            <person name="Marquez S.L."/>
            <person name="Perez-Donoso J.M."/>
        </authorList>
    </citation>
    <scope>NUCLEOTIDE SEQUENCE [LARGE SCALE GENOMIC DNA]</scope>
    <source>
        <strain evidence="1 2">TNT11</strain>
    </source>
</reference>
<protein>
    <submittedName>
        <fullName evidence="1">Uncharacterized protein</fullName>
    </submittedName>
</protein>
<comment type="caution">
    <text evidence="1">The sequence shown here is derived from an EMBL/GenBank/DDBJ whole genome shotgun (WGS) entry which is preliminary data.</text>
</comment>
<evidence type="ECO:0000313" key="2">
    <source>
        <dbReference type="Proteomes" id="UP001317085"/>
    </source>
</evidence>
<organism evidence="1 2">
    <name type="scientific">Pseudomonas emilianonis</name>
    <dbReference type="NCBI Taxonomy" id="2915812"/>
    <lineage>
        <taxon>Bacteria</taxon>
        <taxon>Pseudomonadati</taxon>
        <taxon>Pseudomonadota</taxon>
        <taxon>Gammaproteobacteria</taxon>
        <taxon>Pseudomonadales</taxon>
        <taxon>Pseudomonadaceae</taxon>
        <taxon>Pseudomonas</taxon>
    </lineage>
</organism>
<sequence length="145" mass="16181">MPDYNRSTPPGAPNTIGRMDGTIEIDRLDHEFHADYVHIDEQEGALRFFGSQKENGDPDRFEAVEVHLTPPTISTGTYLVGGEHVKKIAYVDPQTGNAYNALKGEVSLTRSTSLKTFFGSVDCEFRVEDQTIVVAVQYYFKGYGQ</sequence>
<keyword evidence="2" id="KW-1185">Reference proteome</keyword>
<gene>
    <name evidence="1" type="ORF">L9Z73_18415</name>
</gene>
<name>A0ABT0EKJ4_9PSED</name>
<accession>A0ABT0EKJ4</accession>
<dbReference type="Proteomes" id="UP001317085">
    <property type="component" value="Unassembled WGS sequence"/>
</dbReference>
<proteinExistence type="predicted"/>
<dbReference type="RefSeq" id="WP_247403742.1">
    <property type="nucleotide sequence ID" value="NZ_JAKNRV010000190.1"/>
</dbReference>
<evidence type="ECO:0000313" key="1">
    <source>
        <dbReference type="EMBL" id="MCK1786248.1"/>
    </source>
</evidence>